<dbReference type="InParanoid" id="A0A409XNC4"/>
<name>A0A409XNC4_PSICY</name>
<dbReference type="AlphaFoldDB" id="A0A409XNC4"/>
<feature type="region of interest" description="Disordered" evidence="1">
    <location>
        <begin position="209"/>
        <end position="267"/>
    </location>
</feature>
<sequence length="334" mass="36154">MSIYMSQTPYIVLSSSVGESAQVDTSSKFLDWSLSSSDMYPSMWGSYSDMPHWHSPISTQFPPNSPLPTDGHAAPRSQPDSLPFNKAISGYALPTYDDYLPDLVAPYIPSTPLSPLVIVIPESTIEELRQAGLYKDPINVDKNRTVPVLREPDETPPGDQTITTSFPSGGEAETKSKGLSINAGHCINIRSGAGGPVELLYSVLNSDGRSEGNTSIGTQVDDPRHRSRSPTATQKGKKRCRHAGPKHRVLGPQPKAKAPKARASQKTRIPVMMQGQAVKALPPSTDGVNFHCMAPSTPPPSPTRDEICQQSAFKVGAGINNAKFYNYNSFKYPS</sequence>
<keyword evidence="3" id="KW-1185">Reference proteome</keyword>
<accession>A0A409XNC4</accession>
<feature type="region of interest" description="Disordered" evidence="1">
    <location>
        <begin position="58"/>
        <end position="81"/>
    </location>
</feature>
<comment type="caution">
    <text evidence="2">The sequence shown here is derived from an EMBL/GenBank/DDBJ whole genome shotgun (WGS) entry which is preliminary data.</text>
</comment>
<feature type="region of interest" description="Disordered" evidence="1">
    <location>
        <begin position="148"/>
        <end position="176"/>
    </location>
</feature>
<dbReference type="EMBL" id="NHYD01001067">
    <property type="protein sequence ID" value="PPQ92293.1"/>
    <property type="molecule type" value="Genomic_DNA"/>
</dbReference>
<proteinExistence type="predicted"/>
<feature type="compositionally biased region" description="Basic residues" evidence="1">
    <location>
        <begin position="235"/>
        <end position="249"/>
    </location>
</feature>
<protein>
    <submittedName>
        <fullName evidence="2">Uncharacterized protein</fullName>
    </submittedName>
</protein>
<reference evidence="2 3" key="1">
    <citation type="journal article" date="2018" name="Evol. Lett.">
        <title>Horizontal gene cluster transfer increased hallucinogenic mushroom diversity.</title>
        <authorList>
            <person name="Reynolds H.T."/>
            <person name="Vijayakumar V."/>
            <person name="Gluck-Thaler E."/>
            <person name="Korotkin H.B."/>
            <person name="Matheny P.B."/>
            <person name="Slot J.C."/>
        </authorList>
    </citation>
    <scope>NUCLEOTIDE SEQUENCE [LARGE SCALE GENOMIC DNA]</scope>
    <source>
        <strain evidence="2 3">2631</strain>
    </source>
</reference>
<evidence type="ECO:0000313" key="3">
    <source>
        <dbReference type="Proteomes" id="UP000283269"/>
    </source>
</evidence>
<feature type="compositionally biased region" description="Polar residues" evidence="1">
    <location>
        <begin position="158"/>
        <end position="167"/>
    </location>
</feature>
<organism evidence="2 3">
    <name type="scientific">Psilocybe cyanescens</name>
    <dbReference type="NCBI Taxonomy" id="93625"/>
    <lineage>
        <taxon>Eukaryota</taxon>
        <taxon>Fungi</taxon>
        <taxon>Dikarya</taxon>
        <taxon>Basidiomycota</taxon>
        <taxon>Agaricomycotina</taxon>
        <taxon>Agaricomycetes</taxon>
        <taxon>Agaricomycetidae</taxon>
        <taxon>Agaricales</taxon>
        <taxon>Agaricineae</taxon>
        <taxon>Strophariaceae</taxon>
        <taxon>Psilocybe</taxon>
    </lineage>
</organism>
<dbReference type="Proteomes" id="UP000283269">
    <property type="component" value="Unassembled WGS sequence"/>
</dbReference>
<evidence type="ECO:0000313" key="2">
    <source>
        <dbReference type="EMBL" id="PPQ92293.1"/>
    </source>
</evidence>
<evidence type="ECO:0000256" key="1">
    <source>
        <dbReference type="SAM" id="MobiDB-lite"/>
    </source>
</evidence>
<gene>
    <name evidence="2" type="ORF">CVT25_008890</name>
</gene>
<feature type="compositionally biased region" description="Polar residues" evidence="1">
    <location>
        <begin position="209"/>
        <end position="218"/>
    </location>
</feature>